<name>I3EKN3_NEMP3</name>
<feature type="transmembrane region" description="Helical" evidence="5">
    <location>
        <begin position="16"/>
        <end position="36"/>
    </location>
</feature>
<dbReference type="OMA" id="YYGPLAC"/>
<evidence type="ECO:0000256" key="5">
    <source>
        <dbReference type="SAM" id="Phobius"/>
    </source>
</evidence>
<feature type="transmembrane region" description="Helical" evidence="5">
    <location>
        <begin position="178"/>
        <end position="197"/>
    </location>
</feature>
<proteinExistence type="predicted"/>
<feature type="transmembrane region" description="Helical" evidence="5">
    <location>
        <begin position="203"/>
        <end position="224"/>
    </location>
</feature>
<comment type="subcellular location">
    <subcellularLocation>
        <location evidence="1">Membrane</location>
        <topology evidence="1">Multi-pass membrane protein</topology>
    </subcellularLocation>
</comment>
<dbReference type="Pfam" id="PF05653">
    <property type="entry name" value="Mg_trans_NIPA"/>
    <property type="match status" value="2"/>
</dbReference>
<dbReference type="InParanoid" id="I3EKN3"/>
<feature type="transmembrane region" description="Helical" evidence="5">
    <location>
        <begin position="435"/>
        <end position="454"/>
    </location>
</feature>
<evidence type="ECO:0000256" key="3">
    <source>
        <dbReference type="ARBA" id="ARBA00022989"/>
    </source>
</evidence>
<dbReference type="Proteomes" id="UP000002872">
    <property type="component" value="Unassembled WGS sequence"/>
</dbReference>
<evidence type="ECO:0000313" key="7">
    <source>
        <dbReference type="Proteomes" id="UP000002872"/>
    </source>
</evidence>
<dbReference type="OrthoDB" id="165382at2759"/>
<accession>I3EKN3</accession>
<protein>
    <submittedName>
        <fullName evidence="6">Uncharacterized protein</fullName>
    </submittedName>
</protein>
<feature type="transmembrane region" description="Helical" evidence="5">
    <location>
        <begin position="399"/>
        <end position="423"/>
    </location>
</feature>
<reference evidence="6" key="1">
    <citation type="submission" date="2011-01" db="EMBL/GenBank/DDBJ databases">
        <title>The Genome Sequence of Nematocida parisii strain ERTm3.</title>
        <authorList>
            <consortium name="The Broad Institute Genome Sequencing Platform"/>
            <consortium name="The Broad Institute Genome Sequencing Center for Infectious Disease"/>
            <person name="Cuomo C."/>
            <person name="Troemel E."/>
            <person name="Young S.K."/>
            <person name="Zeng Q."/>
            <person name="Gargeya S."/>
            <person name="Fitzgerald M."/>
            <person name="Haas B."/>
            <person name="Abouelleil A."/>
            <person name="Alvarado L."/>
            <person name="Arachchi H.M."/>
            <person name="Berlin A."/>
            <person name="Chapman S.B."/>
            <person name="Gearin G."/>
            <person name="Goldberg J."/>
            <person name="Griggs A."/>
            <person name="Gujja S."/>
            <person name="Hansen M."/>
            <person name="Heiman D."/>
            <person name="Howarth C."/>
            <person name="Larimer J."/>
            <person name="Lui A."/>
            <person name="MacDonald P.J.P."/>
            <person name="McCowen C."/>
            <person name="Montmayeur A."/>
            <person name="Murphy C."/>
            <person name="Neiman D."/>
            <person name="Pearson M."/>
            <person name="Priest M."/>
            <person name="Roberts A."/>
            <person name="Saif S."/>
            <person name="Shea T."/>
            <person name="Sisk P."/>
            <person name="Stolte C."/>
            <person name="Sykes S."/>
            <person name="Wortman J."/>
            <person name="Nusbaum C."/>
            <person name="Birren B."/>
        </authorList>
    </citation>
    <scope>NUCLEOTIDE SEQUENCE</scope>
    <source>
        <strain evidence="6">ERTm3</strain>
    </source>
</reference>
<keyword evidence="7" id="KW-1185">Reference proteome</keyword>
<gene>
    <name evidence="6" type="ORF">NEQG_00550</name>
</gene>
<keyword evidence="2 5" id="KW-0812">Transmembrane</keyword>
<dbReference type="GO" id="GO:0016020">
    <property type="term" value="C:membrane"/>
    <property type="evidence" value="ECO:0007669"/>
    <property type="project" value="UniProtKB-SubCell"/>
</dbReference>
<feature type="transmembrane region" description="Helical" evidence="5">
    <location>
        <begin position="275"/>
        <end position="298"/>
    </location>
</feature>
<feature type="transmembrane region" description="Helical" evidence="5">
    <location>
        <begin position="331"/>
        <end position="352"/>
    </location>
</feature>
<evidence type="ECO:0000256" key="4">
    <source>
        <dbReference type="ARBA" id="ARBA00023136"/>
    </source>
</evidence>
<keyword evidence="3 5" id="KW-1133">Transmembrane helix</keyword>
<feature type="transmembrane region" description="Helical" evidence="5">
    <location>
        <begin position="236"/>
        <end position="255"/>
    </location>
</feature>
<sequence length="476" mass="52465">MFNLFVCLLFLNPPLVYYYMSVHSIVWWFSFFLVSAHSVLAGKCRIDADCQISKITGPHSLFCVEGQCVQLKPPGSACSAANECASYPFFGPLACTAPCNEGLCCRFVPNGAACSLNRPISISGCTSGFTCSNREIGPICVPSIHKMWIFGPILSVTGNIFINIGLNLQKKSYVMERGTFWGMTINLFALGVLSYVVGKISGFSSYVFGNQSLMTSLGAVGIIANSIFAPMINKEVFTVYDFLCIVFVLIGSSLVLSNAGTGKKDHNLFGLLKNYFSAATFIWFLCLLCLIVALIIFCRIVEDNSDWKLGTEKPWISLDKKLSKNGYCLKYIMVVAYVAVSASIASFTTLFAKSFGVLISLTLDGQNQFYGPGPYLFGSLVFLCTVGQIYWLNKALKRYDALLVIPIFHIMWTLLSVTTAGIYFKDFSMFTSSQFKNFLLGLVTIFIGSGFLIFRMVGKDTPSTESEKLTVETKQK</sequence>
<dbReference type="GO" id="GO:0015095">
    <property type="term" value="F:magnesium ion transmembrane transporter activity"/>
    <property type="evidence" value="ECO:0007669"/>
    <property type="project" value="InterPro"/>
</dbReference>
<dbReference type="InterPro" id="IPR008521">
    <property type="entry name" value="Mg_trans_NIPA"/>
</dbReference>
<keyword evidence="4 5" id="KW-0472">Membrane</keyword>
<feature type="transmembrane region" description="Helical" evidence="5">
    <location>
        <begin position="372"/>
        <end position="392"/>
    </location>
</feature>
<dbReference type="VEuPathDB" id="MicrosporidiaDB:NEQG_00550"/>
<dbReference type="AlphaFoldDB" id="I3EKN3"/>
<evidence type="ECO:0000313" key="6">
    <source>
        <dbReference type="EMBL" id="EIJ89780.1"/>
    </source>
</evidence>
<evidence type="ECO:0000256" key="2">
    <source>
        <dbReference type="ARBA" id="ARBA00022692"/>
    </source>
</evidence>
<evidence type="ECO:0000256" key="1">
    <source>
        <dbReference type="ARBA" id="ARBA00004141"/>
    </source>
</evidence>
<dbReference type="EMBL" id="GL870876">
    <property type="protein sequence ID" value="EIJ89780.1"/>
    <property type="molecule type" value="Genomic_DNA"/>
</dbReference>
<dbReference type="PANTHER" id="PTHR12570">
    <property type="match status" value="1"/>
</dbReference>
<organism evidence="6 7">
    <name type="scientific">Nematocida parisii (strain ERTm3)</name>
    <name type="common">Nematode killer fungus</name>
    <dbReference type="NCBI Taxonomy" id="935791"/>
    <lineage>
        <taxon>Eukaryota</taxon>
        <taxon>Fungi</taxon>
        <taxon>Fungi incertae sedis</taxon>
        <taxon>Microsporidia</taxon>
        <taxon>Nematocida</taxon>
    </lineage>
</organism>
<dbReference type="HOGENOM" id="CLU_585379_0_0_1"/>